<dbReference type="RefSeq" id="XP_001482908.2">
    <property type="nucleotide sequence ID" value="XM_001482858.1"/>
</dbReference>
<feature type="transmembrane region" description="Helical" evidence="2">
    <location>
        <begin position="76"/>
        <end position="93"/>
    </location>
</feature>
<dbReference type="KEGG" id="pgu:PGUG_04863"/>
<name>A5DNL2_PICGU</name>
<dbReference type="GeneID" id="5124844"/>
<organism evidence="3 4">
    <name type="scientific">Meyerozyma guilliermondii (strain ATCC 6260 / CBS 566 / DSM 6381 / JCM 1539 / NBRC 10279 / NRRL Y-324)</name>
    <name type="common">Yeast</name>
    <name type="synonym">Candida guilliermondii</name>
    <dbReference type="NCBI Taxonomy" id="294746"/>
    <lineage>
        <taxon>Eukaryota</taxon>
        <taxon>Fungi</taxon>
        <taxon>Dikarya</taxon>
        <taxon>Ascomycota</taxon>
        <taxon>Saccharomycotina</taxon>
        <taxon>Pichiomycetes</taxon>
        <taxon>Debaryomycetaceae</taxon>
        <taxon>Meyerozyma</taxon>
    </lineage>
</organism>
<feature type="transmembrane region" description="Helical" evidence="2">
    <location>
        <begin position="36"/>
        <end position="55"/>
    </location>
</feature>
<evidence type="ECO:0000256" key="1">
    <source>
        <dbReference type="SAM" id="MobiDB-lite"/>
    </source>
</evidence>
<keyword evidence="4" id="KW-1185">Reference proteome</keyword>
<evidence type="ECO:0000256" key="2">
    <source>
        <dbReference type="SAM" id="Phobius"/>
    </source>
</evidence>
<accession>A5DNL2</accession>
<proteinExistence type="predicted"/>
<feature type="region of interest" description="Disordered" evidence="1">
    <location>
        <begin position="176"/>
        <end position="202"/>
    </location>
</feature>
<evidence type="ECO:0000313" key="3">
    <source>
        <dbReference type="EMBL" id="EDK40765.2"/>
    </source>
</evidence>
<dbReference type="HOGENOM" id="CLU_1355085_0_0_1"/>
<evidence type="ECO:0000313" key="4">
    <source>
        <dbReference type="Proteomes" id="UP000001997"/>
    </source>
</evidence>
<protein>
    <submittedName>
        <fullName evidence="3">Uncharacterized protein</fullName>
    </submittedName>
</protein>
<keyword evidence="2" id="KW-0812">Transmembrane</keyword>
<dbReference type="InParanoid" id="A5DNL2"/>
<keyword evidence="2" id="KW-0472">Membrane</keyword>
<gene>
    <name evidence="3" type="ORF">PGUG_04863</name>
</gene>
<dbReference type="Proteomes" id="UP000001997">
    <property type="component" value="Unassembled WGS sequence"/>
</dbReference>
<dbReference type="EMBL" id="CH408160">
    <property type="protein sequence ID" value="EDK40765.2"/>
    <property type="molecule type" value="Genomic_DNA"/>
</dbReference>
<dbReference type="AlphaFoldDB" id="A5DNL2"/>
<sequence length="202" mass="23587">MNPIVNLQHLSQLQLMYNLSTFRLHSPIKYRVNTTLFFLLFFAIIEASAPLCTLLHHLDSYRLCRQDHRSTDRLQVNLLVSIVGFFDLGYFVYMLQRHFSYMIMSWFICSFGYVGGLEQEPGRGRRLHLKRERTVGFHRQKTWNWSAGLKIGGSRIELFAKIYGLDTLGTQRRTHWGGGRGSASSHDQFDHDILGGHRRKLR</sequence>
<reference evidence="3 4" key="1">
    <citation type="journal article" date="2009" name="Nature">
        <title>Evolution of pathogenicity and sexual reproduction in eight Candida genomes.</title>
        <authorList>
            <person name="Butler G."/>
            <person name="Rasmussen M.D."/>
            <person name="Lin M.F."/>
            <person name="Santos M.A."/>
            <person name="Sakthikumar S."/>
            <person name="Munro C.A."/>
            <person name="Rheinbay E."/>
            <person name="Grabherr M."/>
            <person name="Forche A."/>
            <person name="Reedy J.L."/>
            <person name="Agrafioti I."/>
            <person name="Arnaud M.B."/>
            <person name="Bates S."/>
            <person name="Brown A.J."/>
            <person name="Brunke S."/>
            <person name="Costanzo M.C."/>
            <person name="Fitzpatrick D.A."/>
            <person name="de Groot P.W."/>
            <person name="Harris D."/>
            <person name="Hoyer L.L."/>
            <person name="Hube B."/>
            <person name="Klis F.M."/>
            <person name="Kodira C."/>
            <person name="Lennard N."/>
            <person name="Logue M.E."/>
            <person name="Martin R."/>
            <person name="Neiman A.M."/>
            <person name="Nikolaou E."/>
            <person name="Quail M.A."/>
            <person name="Quinn J."/>
            <person name="Santos M.C."/>
            <person name="Schmitzberger F.F."/>
            <person name="Sherlock G."/>
            <person name="Shah P."/>
            <person name="Silverstein K.A."/>
            <person name="Skrzypek M.S."/>
            <person name="Soll D."/>
            <person name="Staggs R."/>
            <person name="Stansfield I."/>
            <person name="Stumpf M.P."/>
            <person name="Sudbery P.E."/>
            <person name="Srikantha T."/>
            <person name="Zeng Q."/>
            <person name="Berman J."/>
            <person name="Berriman M."/>
            <person name="Heitman J."/>
            <person name="Gow N.A."/>
            <person name="Lorenz M.C."/>
            <person name="Birren B.W."/>
            <person name="Kellis M."/>
            <person name="Cuomo C.A."/>
        </authorList>
    </citation>
    <scope>NUCLEOTIDE SEQUENCE [LARGE SCALE GENOMIC DNA]</scope>
    <source>
        <strain evidence="4">ATCC 6260 / CBS 566 / DSM 6381 / JCM 1539 / NBRC 10279 / NRRL Y-324</strain>
    </source>
</reference>
<keyword evidence="2" id="KW-1133">Transmembrane helix</keyword>